<dbReference type="PANTHER" id="PTHR11850">
    <property type="entry name" value="HOMEOBOX PROTEIN TRANSCRIPTION FACTORS"/>
    <property type="match status" value="1"/>
</dbReference>
<keyword evidence="5 8" id="KW-0371">Homeobox</keyword>
<evidence type="ECO:0000256" key="4">
    <source>
        <dbReference type="ARBA" id="ARBA00023125"/>
    </source>
</evidence>
<name>A0A1J3HRJ1_NOCCA</name>
<dbReference type="SMART" id="SM00574">
    <property type="entry name" value="POX"/>
    <property type="match status" value="1"/>
</dbReference>
<evidence type="ECO:0000256" key="8">
    <source>
        <dbReference type="PROSITE-ProRule" id="PRU00108"/>
    </source>
</evidence>
<evidence type="ECO:0000259" key="10">
    <source>
        <dbReference type="PROSITE" id="PS50071"/>
    </source>
</evidence>
<feature type="compositionally biased region" description="Pro residues" evidence="9">
    <location>
        <begin position="120"/>
        <end position="131"/>
    </location>
</feature>
<evidence type="ECO:0000256" key="3">
    <source>
        <dbReference type="ARBA" id="ARBA00023015"/>
    </source>
</evidence>
<dbReference type="InterPro" id="IPR009057">
    <property type="entry name" value="Homeodomain-like_sf"/>
</dbReference>
<evidence type="ECO:0000313" key="11">
    <source>
        <dbReference type="EMBL" id="JAU69460.1"/>
    </source>
</evidence>
<accession>A0A1J3HRJ1</accession>
<dbReference type="GO" id="GO:0003677">
    <property type="term" value="F:DNA binding"/>
    <property type="evidence" value="ECO:0007669"/>
    <property type="project" value="UniProtKB-UniRule"/>
</dbReference>
<comment type="similarity">
    <text evidence="2">Belongs to the TALE/BELL homeobox family.</text>
</comment>
<keyword evidence="3" id="KW-0805">Transcription regulation</keyword>
<evidence type="ECO:0000256" key="1">
    <source>
        <dbReference type="ARBA" id="ARBA00004123"/>
    </source>
</evidence>
<feature type="region of interest" description="Disordered" evidence="9">
    <location>
        <begin position="1"/>
        <end position="53"/>
    </location>
</feature>
<dbReference type="FunFam" id="1.10.10.60:FF:000083">
    <property type="entry name" value="BEL1-like homeodomain protein 4"/>
    <property type="match status" value="1"/>
</dbReference>
<dbReference type="AlphaFoldDB" id="A0A1J3HRJ1"/>
<feature type="region of interest" description="Disordered" evidence="9">
    <location>
        <begin position="314"/>
        <end position="360"/>
    </location>
</feature>
<feature type="compositionally biased region" description="Polar residues" evidence="9">
    <location>
        <begin position="572"/>
        <end position="582"/>
    </location>
</feature>
<gene>
    <name evidence="11" type="ORF">LE_TR16070_c0_g1_i1_g.51271</name>
</gene>
<evidence type="ECO:0000256" key="6">
    <source>
        <dbReference type="ARBA" id="ARBA00023163"/>
    </source>
</evidence>
<feature type="compositionally biased region" description="Low complexity" evidence="9">
    <location>
        <begin position="176"/>
        <end position="185"/>
    </location>
</feature>
<dbReference type="PROSITE" id="PS50071">
    <property type="entry name" value="HOMEOBOX_2"/>
    <property type="match status" value="1"/>
</dbReference>
<feature type="DNA-binding region" description="Homeobox" evidence="8">
    <location>
        <begin position="477"/>
        <end position="539"/>
    </location>
</feature>
<feature type="domain" description="Homeobox" evidence="10">
    <location>
        <begin position="475"/>
        <end position="538"/>
    </location>
</feature>
<dbReference type="GO" id="GO:0005634">
    <property type="term" value="C:nucleus"/>
    <property type="evidence" value="ECO:0007669"/>
    <property type="project" value="UniProtKB-SubCell"/>
</dbReference>
<dbReference type="GO" id="GO:0006355">
    <property type="term" value="P:regulation of DNA-templated transcription"/>
    <property type="evidence" value="ECO:0007669"/>
    <property type="project" value="InterPro"/>
</dbReference>
<dbReference type="SMART" id="SM00389">
    <property type="entry name" value="HOX"/>
    <property type="match status" value="1"/>
</dbReference>
<dbReference type="EMBL" id="GEVL01007881">
    <property type="protein sequence ID" value="JAU69460.1"/>
    <property type="molecule type" value="Transcribed_RNA"/>
</dbReference>
<feature type="compositionally biased region" description="Gly residues" evidence="9">
    <location>
        <begin position="328"/>
        <end position="338"/>
    </location>
</feature>
<dbReference type="Pfam" id="PF07526">
    <property type="entry name" value="POX"/>
    <property type="match status" value="1"/>
</dbReference>
<dbReference type="CDD" id="cd00086">
    <property type="entry name" value="homeodomain"/>
    <property type="match status" value="1"/>
</dbReference>
<reference evidence="11" key="1">
    <citation type="submission" date="2016-07" db="EMBL/GenBank/DDBJ databases">
        <title>De novo transcriptome assembly of four accessions of the metal hyperaccumulator plant Noccaea caerulescens.</title>
        <authorList>
            <person name="Blande D."/>
            <person name="Halimaa P."/>
            <person name="Tervahauta A.I."/>
            <person name="Aarts M.G."/>
            <person name="Karenlampi S.O."/>
        </authorList>
    </citation>
    <scope>NUCLEOTIDE SEQUENCE</scope>
</reference>
<keyword evidence="7 8" id="KW-0539">Nucleus</keyword>
<organism evidence="11">
    <name type="scientific">Noccaea caerulescens</name>
    <name type="common">Alpine penny-cress</name>
    <name type="synonym">Thlaspi caerulescens</name>
    <dbReference type="NCBI Taxonomy" id="107243"/>
    <lineage>
        <taxon>Eukaryota</taxon>
        <taxon>Viridiplantae</taxon>
        <taxon>Streptophyta</taxon>
        <taxon>Embryophyta</taxon>
        <taxon>Tracheophyta</taxon>
        <taxon>Spermatophyta</taxon>
        <taxon>Magnoliopsida</taxon>
        <taxon>eudicotyledons</taxon>
        <taxon>Gunneridae</taxon>
        <taxon>Pentapetalae</taxon>
        <taxon>rosids</taxon>
        <taxon>malvids</taxon>
        <taxon>Brassicales</taxon>
        <taxon>Brassicaceae</taxon>
        <taxon>Coluteocarpeae</taxon>
        <taxon>Noccaea</taxon>
    </lineage>
</organism>
<feature type="compositionally biased region" description="Polar residues" evidence="9">
    <location>
        <begin position="20"/>
        <end position="36"/>
    </location>
</feature>
<sequence length="689" mass="76571">MSQDYDHHHHHHQHQGGIYSFSNGFESSDSPNLTAQEKQEHQRAEMDEESSVAGVGIPVYETAGMLSEMFNFPGSSVGGGDLDRGQSFRSNRQLLEQQHQNIPAMNATDSAAAMQLFLMNPPPPPQQPPSPASTTTTRSQHNSSTLHMLLPNPSHHHQSYTNNTMSMHQLPHQHHQQMTWQSSSSSDHHHNSQTEIGTVHVENTGGQGLSLSLSSSLEAAAKAEEYRNIYYGSNSSNASPHHHQYNQFKTLLLDNNSSHQHHQVVGHFGASLSSPMAASSSIGGIYTLRNSKYTKPAQELLEEFCSVGRGHVKKNKLSRNNSNPNTSGCGGGGGGGGSSSSAGATNDTPPLSPADRIEHQRRKVKLLSMLEEVDRRYNHYCEQMQMVVNSFDQVMGYGAAVPYTTLAQKAMSRHFRCLKDAVAVQLKRSCELLGDKEATGAASSGLTKGETPRLRLLEQSLRQQRAFHHMGMMEQEAWRPQRGLPERSVNILRAWLFEHFLNPYPSDADKHLLARQTGLSRNQVSNWFINARVRLWKPMVEEMYQQEAKEREEEEEENQKEDYQQQRRQQQTNNNDTKPNESNFTLVQTITAQTPTTATTMTSTPHENDSSFFPPSSVAAASHGVSDAFNVATCQQDVSDFHVDDGVNVIRFGTKQAGDVSLTLGLRHAGNMPDHNKNPSFSVKDFGDF</sequence>
<dbReference type="Gene3D" id="1.10.10.60">
    <property type="entry name" value="Homeodomain-like"/>
    <property type="match status" value="1"/>
</dbReference>
<keyword evidence="6" id="KW-0804">Transcription</keyword>
<comment type="subcellular location">
    <subcellularLocation>
        <location evidence="1 8">Nucleus</location>
    </subcellularLocation>
</comment>
<evidence type="ECO:0000256" key="2">
    <source>
        <dbReference type="ARBA" id="ARBA00006454"/>
    </source>
</evidence>
<evidence type="ECO:0000256" key="9">
    <source>
        <dbReference type="SAM" id="MobiDB-lite"/>
    </source>
</evidence>
<dbReference type="SUPFAM" id="SSF46689">
    <property type="entry name" value="Homeodomain-like"/>
    <property type="match status" value="1"/>
</dbReference>
<dbReference type="InterPro" id="IPR001356">
    <property type="entry name" value="HD"/>
</dbReference>
<dbReference type="InterPro" id="IPR008422">
    <property type="entry name" value="KN_HD"/>
</dbReference>
<proteinExistence type="inferred from homology"/>
<evidence type="ECO:0000256" key="7">
    <source>
        <dbReference type="ARBA" id="ARBA00023242"/>
    </source>
</evidence>
<dbReference type="InterPro" id="IPR050224">
    <property type="entry name" value="TALE_homeobox"/>
</dbReference>
<feature type="region of interest" description="Disordered" evidence="9">
    <location>
        <begin position="547"/>
        <end position="582"/>
    </location>
</feature>
<evidence type="ECO:0000256" key="5">
    <source>
        <dbReference type="ARBA" id="ARBA00023155"/>
    </source>
</evidence>
<keyword evidence="4 8" id="KW-0238">DNA-binding</keyword>
<dbReference type="InterPro" id="IPR006563">
    <property type="entry name" value="POX_dom"/>
</dbReference>
<protein>
    <submittedName>
        <fullName evidence="11">BEL1-like homeodomain protein 2</fullName>
    </submittedName>
</protein>
<feature type="region of interest" description="Disordered" evidence="9">
    <location>
        <begin position="118"/>
        <end position="194"/>
    </location>
</feature>
<dbReference type="Pfam" id="PF05920">
    <property type="entry name" value="Homeobox_KN"/>
    <property type="match status" value="1"/>
</dbReference>